<name>Q21SI9_ALBFT</name>
<dbReference type="EMBL" id="CP000267">
    <property type="protein sequence ID" value="ABD71264.1"/>
    <property type="molecule type" value="Genomic_DNA"/>
</dbReference>
<dbReference type="AlphaFoldDB" id="Q21SI9"/>
<protein>
    <recommendedName>
        <fullName evidence="4">Lipoprotein</fullName>
    </recommendedName>
</protein>
<dbReference type="KEGG" id="rfr:Rfer_3560"/>
<evidence type="ECO:0000313" key="3">
    <source>
        <dbReference type="Proteomes" id="UP000008332"/>
    </source>
</evidence>
<dbReference type="Proteomes" id="UP000008332">
    <property type="component" value="Chromosome"/>
</dbReference>
<reference evidence="3" key="1">
    <citation type="submission" date="2006-02" db="EMBL/GenBank/DDBJ databases">
        <title>Complete sequence of chromosome of Rhodoferax ferrireducens DSM 15236.</title>
        <authorList>
            <person name="Copeland A."/>
            <person name="Lucas S."/>
            <person name="Lapidus A."/>
            <person name="Barry K."/>
            <person name="Detter J.C."/>
            <person name="Glavina del Rio T."/>
            <person name="Hammon N."/>
            <person name="Israni S."/>
            <person name="Pitluck S."/>
            <person name="Brettin T."/>
            <person name="Bruce D."/>
            <person name="Han C."/>
            <person name="Tapia R."/>
            <person name="Gilna P."/>
            <person name="Kiss H."/>
            <person name="Schmutz J."/>
            <person name="Larimer F."/>
            <person name="Land M."/>
            <person name="Kyrpides N."/>
            <person name="Ivanova N."/>
            <person name="Richardson P."/>
        </authorList>
    </citation>
    <scope>NUCLEOTIDE SEQUENCE [LARGE SCALE GENOMIC DNA]</scope>
    <source>
        <strain evidence="3">ATCC BAA-621 / DSM 15236 / T118</strain>
    </source>
</reference>
<organism evidence="2 3">
    <name type="scientific">Albidiferax ferrireducens (strain ATCC BAA-621 / DSM 15236 / T118)</name>
    <name type="common">Rhodoferax ferrireducens</name>
    <dbReference type="NCBI Taxonomy" id="338969"/>
    <lineage>
        <taxon>Bacteria</taxon>
        <taxon>Pseudomonadati</taxon>
        <taxon>Pseudomonadota</taxon>
        <taxon>Betaproteobacteria</taxon>
        <taxon>Burkholderiales</taxon>
        <taxon>Comamonadaceae</taxon>
        <taxon>Rhodoferax</taxon>
    </lineage>
</organism>
<gene>
    <name evidence="2" type="ordered locus">Rfer_3560</name>
</gene>
<accession>Q21SI9</accession>
<evidence type="ECO:0000256" key="1">
    <source>
        <dbReference type="SAM" id="SignalP"/>
    </source>
</evidence>
<dbReference type="RefSeq" id="WP_011465827.1">
    <property type="nucleotide sequence ID" value="NC_007908.1"/>
</dbReference>
<keyword evidence="3" id="KW-1185">Reference proteome</keyword>
<dbReference type="Pfam" id="PF05643">
    <property type="entry name" value="GNA1162-like"/>
    <property type="match status" value="1"/>
</dbReference>
<dbReference type="InterPro" id="IPR008517">
    <property type="entry name" value="GNA1162-like"/>
</dbReference>
<dbReference type="eggNOG" id="COG4380">
    <property type="taxonomic scope" value="Bacteria"/>
</dbReference>
<dbReference type="Gene3D" id="3.40.50.10610">
    <property type="entry name" value="ABC-type transport auxiliary lipoprotein component"/>
    <property type="match status" value="1"/>
</dbReference>
<dbReference type="PROSITE" id="PS51257">
    <property type="entry name" value="PROKAR_LIPOPROTEIN"/>
    <property type="match status" value="1"/>
</dbReference>
<feature type="chain" id="PRO_5004200412" description="Lipoprotein" evidence="1">
    <location>
        <begin position="26"/>
        <end position="221"/>
    </location>
</feature>
<proteinExistence type="predicted"/>
<evidence type="ECO:0000313" key="2">
    <source>
        <dbReference type="EMBL" id="ABD71264.1"/>
    </source>
</evidence>
<sequence>MNWKKYFKVLAVTASFLVMTGCATKAPPFDYTAYKESRPRSILILPPVNNTPEVQASYSVLSHATRPLAEAGYYVMPVTLVAEAFKENGMTQATDMHATPVDKLRQIFGADAALYITIGKYGTVYQVISSASVVSAEAKLVDLKTGKLLWTGAASASSEEGRSQQQGGLAGLLITAIIKQVMATALDQSHQVAGVATTRLLSAGTANGMLYGPRSPNYDKN</sequence>
<dbReference type="OrthoDB" id="1014694at2"/>
<keyword evidence="1" id="KW-0732">Signal</keyword>
<dbReference type="HOGENOM" id="CLU_097432_1_0_4"/>
<evidence type="ECO:0008006" key="4">
    <source>
        <dbReference type="Google" id="ProtNLM"/>
    </source>
</evidence>
<feature type="signal peptide" evidence="1">
    <location>
        <begin position="1"/>
        <end position="25"/>
    </location>
</feature>
<dbReference type="STRING" id="338969.Rfer_3560"/>